<feature type="chain" id="PRO_5042926707" evidence="2">
    <location>
        <begin position="19"/>
        <end position="134"/>
    </location>
</feature>
<dbReference type="Proteomes" id="UP001418222">
    <property type="component" value="Unassembled WGS sequence"/>
</dbReference>
<dbReference type="InterPro" id="IPR036291">
    <property type="entry name" value="NAD(P)-bd_dom_sf"/>
</dbReference>
<dbReference type="Gene3D" id="3.40.50.720">
    <property type="entry name" value="NAD(P)-binding Rossmann-like Domain"/>
    <property type="match status" value="1"/>
</dbReference>
<comment type="similarity">
    <text evidence="1">Belongs to the short-chain dehydrogenases/reductases (SDR) family.</text>
</comment>
<gene>
    <name evidence="3" type="primary">ZSD1</name>
    <name evidence="3" type="ORF">KSP39_PZI002770</name>
</gene>
<dbReference type="AlphaFoldDB" id="A0AAP0BYQ6"/>
<keyword evidence="4" id="KW-1185">Reference proteome</keyword>
<proteinExistence type="inferred from homology"/>
<feature type="signal peptide" evidence="2">
    <location>
        <begin position="1"/>
        <end position="18"/>
    </location>
</feature>
<protein>
    <submittedName>
        <fullName evidence="3">Zerumbone synthase</fullName>
    </submittedName>
</protein>
<keyword evidence="2" id="KW-0732">Signal</keyword>
<organism evidence="3 4">
    <name type="scientific">Platanthera zijinensis</name>
    <dbReference type="NCBI Taxonomy" id="2320716"/>
    <lineage>
        <taxon>Eukaryota</taxon>
        <taxon>Viridiplantae</taxon>
        <taxon>Streptophyta</taxon>
        <taxon>Embryophyta</taxon>
        <taxon>Tracheophyta</taxon>
        <taxon>Spermatophyta</taxon>
        <taxon>Magnoliopsida</taxon>
        <taxon>Liliopsida</taxon>
        <taxon>Asparagales</taxon>
        <taxon>Orchidaceae</taxon>
        <taxon>Orchidoideae</taxon>
        <taxon>Orchideae</taxon>
        <taxon>Orchidinae</taxon>
        <taxon>Platanthera</taxon>
    </lineage>
</organism>
<sequence length="134" mass="14337">MNLSLFILFHLDFGSLEGKVALITGGAAGIGKSIARLFSIHGAKICVADICDEPGRILCESIGGDQIASFLRCDVTVEDDIRRAVDFTAEKHGTIDILVNNAGVTGPKIADIRDVALDDFKRVFDVNVNGVFSE</sequence>
<dbReference type="Pfam" id="PF00106">
    <property type="entry name" value="adh_short"/>
    <property type="match status" value="1"/>
</dbReference>
<accession>A0AAP0BYQ6</accession>
<dbReference type="GO" id="GO:0009688">
    <property type="term" value="P:abscisic acid biosynthetic process"/>
    <property type="evidence" value="ECO:0007669"/>
    <property type="project" value="TreeGrafter"/>
</dbReference>
<dbReference type="PANTHER" id="PTHR42820">
    <property type="entry name" value="SHORT-CHAIN DEHYDROGENASE REDUCTASE"/>
    <property type="match status" value="1"/>
</dbReference>
<dbReference type="EMBL" id="JBBWWQ010000002">
    <property type="protein sequence ID" value="KAK8954238.1"/>
    <property type="molecule type" value="Genomic_DNA"/>
</dbReference>
<evidence type="ECO:0000256" key="2">
    <source>
        <dbReference type="SAM" id="SignalP"/>
    </source>
</evidence>
<dbReference type="PRINTS" id="PR00081">
    <property type="entry name" value="GDHRDH"/>
</dbReference>
<reference evidence="3 4" key="1">
    <citation type="journal article" date="2022" name="Nat. Plants">
        <title>Genomes of leafy and leafless Platanthera orchids illuminate the evolution of mycoheterotrophy.</title>
        <authorList>
            <person name="Li M.H."/>
            <person name="Liu K.W."/>
            <person name="Li Z."/>
            <person name="Lu H.C."/>
            <person name="Ye Q.L."/>
            <person name="Zhang D."/>
            <person name="Wang J.Y."/>
            <person name="Li Y.F."/>
            <person name="Zhong Z.M."/>
            <person name="Liu X."/>
            <person name="Yu X."/>
            <person name="Liu D.K."/>
            <person name="Tu X.D."/>
            <person name="Liu B."/>
            <person name="Hao Y."/>
            <person name="Liao X.Y."/>
            <person name="Jiang Y.T."/>
            <person name="Sun W.H."/>
            <person name="Chen J."/>
            <person name="Chen Y.Q."/>
            <person name="Ai Y."/>
            <person name="Zhai J.W."/>
            <person name="Wu S.S."/>
            <person name="Zhou Z."/>
            <person name="Hsiao Y.Y."/>
            <person name="Wu W.L."/>
            <person name="Chen Y.Y."/>
            <person name="Lin Y.F."/>
            <person name="Hsu J.L."/>
            <person name="Li C.Y."/>
            <person name="Wang Z.W."/>
            <person name="Zhao X."/>
            <person name="Zhong W.Y."/>
            <person name="Ma X.K."/>
            <person name="Ma L."/>
            <person name="Huang J."/>
            <person name="Chen G.Z."/>
            <person name="Huang M.Z."/>
            <person name="Huang L."/>
            <person name="Peng D.H."/>
            <person name="Luo Y.B."/>
            <person name="Zou S.Q."/>
            <person name="Chen S.P."/>
            <person name="Lan S."/>
            <person name="Tsai W.C."/>
            <person name="Van de Peer Y."/>
            <person name="Liu Z.J."/>
        </authorList>
    </citation>
    <scope>NUCLEOTIDE SEQUENCE [LARGE SCALE GENOMIC DNA]</scope>
    <source>
        <strain evidence="3">Lor287</strain>
    </source>
</reference>
<evidence type="ECO:0000313" key="3">
    <source>
        <dbReference type="EMBL" id="KAK8954238.1"/>
    </source>
</evidence>
<dbReference type="GO" id="GO:0010301">
    <property type="term" value="F:xanthoxin dehydrogenase (NAD+) activity"/>
    <property type="evidence" value="ECO:0007669"/>
    <property type="project" value="TreeGrafter"/>
</dbReference>
<comment type="caution">
    <text evidence="3">The sequence shown here is derived from an EMBL/GenBank/DDBJ whole genome shotgun (WGS) entry which is preliminary data.</text>
</comment>
<dbReference type="SUPFAM" id="SSF51735">
    <property type="entry name" value="NAD(P)-binding Rossmann-fold domains"/>
    <property type="match status" value="1"/>
</dbReference>
<evidence type="ECO:0000313" key="4">
    <source>
        <dbReference type="Proteomes" id="UP001418222"/>
    </source>
</evidence>
<dbReference type="InterPro" id="IPR002347">
    <property type="entry name" value="SDR_fam"/>
</dbReference>
<evidence type="ECO:0000256" key="1">
    <source>
        <dbReference type="ARBA" id="ARBA00006484"/>
    </source>
</evidence>
<dbReference type="GO" id="GO:0005829">
    <property type="term" value="C:cytosol"/>
    <property type="evidence" value="ECO:0007669"/>
    <property type="project" value="TreeGrafter"/>
</dbReference>
<dbReference type="PANTHER" id="PTHR42820:SF1">
    <property type="entry name" value="SHORT-CHAIN DEHYDROGENASE_REDUCTASE FAMILY PROTEIN"/>
    <property type="match status" value="1"/>
</dbReference>
<name>A0AAP0BYQ6_9ASPA</name>